<gene>
    <name evidence="3" type="ORF">HNR23_003577</name>
</gene>
<dbReference type="Proteomes" id="UP000546642">
    <property type="component" value="Unassembled WGS sequence"/>
</dbReference>
<feature type="signal peptide" evidence="1">
    <location>
        <begin position="1"/>
        <end position="20"/>
    </location>
</feature>
<comment type="caution">
    <text evidence="3">The sequence shown here is derived from an EMBL/GenBank/DDBJ whole genome shotgun (WGS) entry which is preliminary data.</text>
</comment>
<evidence type="ECO:0000259" key="2">
    <source>
        <dbReference type="Pfam" id="PF13472"/>
    </source>
</evidence>
<proteinExistence type="predicted"/>
<evidence type="ECO:0000256" key="1">
    <source>
        <dbReference type="SAM" id="SignalP"/>
    </source>
</evidence>
<dbReference type="RefSeq" id="WP_184076950.1">
    <property type="nucleotide sequence ID" value="NZ_JACHDS010000001.1"/>
</dbReference>
<reference evidence="3 4" key="1">
    <citation type="submission" date="2020-08" db="EMBL/GenBank/DDBJ databases">
        <title>Sequencing the genomes of 1000 actinobacteria strains.</title>
        <authorList>
            <person name="Klenk H.-P."/>
        </authorList>
    </citation>
    <scope>NUCLEOTIDE SEQUENCE [LARGE SCALE GENOMIC DNA]</scope>
    <source>
        <strain evidence="3 4">DSM 46659</strain>
    </source>
</reference>
<dbReference type="AlphaFoldDB" id="A0A7W9YJV2"/>
<accession>A0A7W9YJV2</accession>
<feature type="domain" description="SGNH hydrolase-type esterase" evidence="2">
    <location>
        <begin position="34"/>
        <end position="290"/>
    </location>
</feature>
<protein>
    <submittedName>
        <fullName evidence="3">Lysophospholipase L1-like esterase</fullName>
    </submittedName>
</protein>
<dbReference type="InterPro" id="IPR013830">
    <property type="entry name" value="SGNH_hydro"/>
</dbReference>
<feature type="chain" id="PRO_5038788105" evidence="1">
    <location>
        <begin position="21"/>
        <end position="303"/>
    </location>
</feature>
<dbReference type="InterPro" id="IPR036514">
    <property type="entry name" value="SGNH_hydro_sf"/>
</dbReference>
<dbReference type="EMBL" id="JACHDS010000001">
    <property type="protein sequence ID" value="MBB6173517.1"/>
    <property type="molecule type" value="Genomic_DNA"/>
</dbReference>
<dbReference type="SUPFAM" id="SSF52266">
    <property type="entry name" value="SGNH hydrolase"/>
    <property type="match status" value="1"/>
</dbReference>
<dbReference type="Pfam" id="PF13472">
    <property type="entry name" value="Lipase_GDSL_2"/>
    <property type="match status" value="1"/>
</dbReference>
<keyword evidence="4" id="KW-1185">Reference proteome</keyword>
<keyword evidence="1" id="KW-0732">Signal</keyword>
<dbReference type="PROSITE" id="PS51257">
    <property type="entry name" value="PROKAR_LIPOPROTEIN"/>
    <property type="match status" value="1"/>
</dbReference>
<evidence type="ECO:0000313" key="4">
    <source>
        <dbReference type="Proteomes" id="UP000546642"/>
    </source>
</evidence>
<dbReference type="Gene3D" id="3.40.50.1110">
    <property type="entry name" value="SGNH hydrolase"/>
    <property type="match status" value="1"/>
</dbReference>
<name>A0A7W9YJV2_9ACTN</name>
<organism evidence="3 4">
    <name type="scientific">Nocardiopsis mwathae</name>
    <dbReference type="NCBI Taxonomy" id="1472723"/>
    <lineage>
        <taxon>Bacteria</taxon>
        <taxon>Bacillati</taxon>
        <taxon>Actinomycetota</taxon>
        <taxon>Actinomycetes</taxon>
        <taxon>Streptosporangiales</taxon>
        <taxon>Nocardiopsidaceae</taxon>
        <taxon>Nocardiopsis</taxon>
    </lineage>
</organism>
<sequence length="303" mass="32430">MRLSTALVAASALLAVGCSAAGDAAPDKRYYVSLGDSLAEGVQPDTDGRAQVTPQGYTDALFRSLYDRDSTLEHRRMGCGGEDTTTFTHGGIQRCDERYPEPSQLGAAERFLEDHRGSVALVTLDIGGNNFTGCVEEGGGEAVADVDEACVDEGLARLREEVPEIAVRLRTAAGPDVQIVGMTYYNPYLAALLLEDADPDAADTADPTPRDIAEYADDVLGRLNDTLRSAYAEAGIDVADVAEAFESENFDVPRGSESGLPVNVRRICDYTWMCDPERGPDIHTNQAGAQRIAEVFGQVVVAF</sequence>
<evidence type="ECO:0000313" key="3">
    <source>
        <dbReference type="EMBL" id="MBB6173517.1"/>
    </source>
</evidence>